<organism evidence="4 5">
    <name type="scientific">Eufriesea mexicana</name>
    <dbReference type="NCBI Taxonomy" id="516756"/>
    <lineage>
        <taxon>Eukaryota</taxon>
        <taxon>Metazoa</taxon>
        <taxon>Ecdysozoa</taxon>
        <taxon>Arthropoda</taxon>
        <taxon>Hexapoda</taxon>
        <taxon>Insecta</taxon>
        <taxon>Pterygota</taxon>
        <taxon>Neoptera</taxon>
        <taxon>Endopterygota</taxon>
        <taxon>Hymenoptera</taxon>
        <taxon>Apocrita</taxon>
        <taxon>Aculeata</taxon>
        <taxon>Apoidea</taxon>
        <taxon>Anthophila</taxon>
        <taxon>Apidae</taxon>
        <taxon>Eufriesea</taxon>
    </lineage>
</organism>
<sequence>MSGQIEGQKGKDGKGRIKNLFPLSVTATGLKLLRIKVPAYSLTGKSALLECSCSWELGSYLYGDGDGDGDSSTGANGGGSSTLAIQPTPADAPLGYDLETDKLYSITWYKDHEEFYRYVPRGEPTKHSYRVEGVKVDHRQSDQQQVLLQDVSLHSSGKYKCEVSAEAPSFNSVSAEANMEVVVLPQDGPSITGEEKVYATGDVLGLNCTSDKSRPAATLKWFINGHQVKPDTEMMFEQHGLSSVISSLRLQLEPDHIADDKINVRHPHDSSPTLDSSHCQSRQASSSRVALGSLFLLDSMRGSSTLVVRDWGMGLQLDGHSVYGQTTWDD</sequence>
<accession>A0A310SUD5</accession>
<dbReference type="SUPFAM" id="SSF48726">
    <property type="entry name" value="Immunoglobulin"/>
    <property type="match status" value="2"/>
</dbReference>
<dbReference type="PROSITE" id="PS50835">
    <property type="entry name" value="IG_LIKE"/>
    <property type="match status" value="2"/>
</dbReference>
<dbReference type="AlphaFoldDB" id="A0A310SUD5"/>
<dbReference type="InterPro" id="IPR007110">
    <property type="entry name" value="Ig-like_dom"/>
</dbReference>
<evidence type="ECO:0000313" key="5">
    <source>
        <dbReference type="Proteomes" id="UP000250275"/>
    </source>
</evidence>
<dbReference type="InterPro" id="IPR013162">
    <property type="entry name" value="CD80_C2-set"/>
</dbReference>
<keyword evidence="1" id="KW-1015">Disulfide bond</keyword>
<dbReference type="EMBL" id="KQ760382">
    <property type="protein sequence ID" value="OAD60723.1"/>
    <property type="molecule type" value="Genomic_DNA"/>
</dbReference>
<dbReference type="FunFam" id="2.60.40.10:FF:000437">
    <property type="entry name" value="Beat-IIIc, isoform A"/>
    <property type="match status" value="1"/>
</dbReference>
<name>A0A310SUD5_9HYME</name>
<feature type="domain" description="Ig-like" evidence="3">
    <location>
        <begin position="22"/>
        <end position="180"/>
    </location>
</feature>
<dbReference type="Proteomes" id="UP000250275">
    <property type="component" value="Unassembled WGS sequence"/>
</dbReference>
<proteinExistence type="predicted"/>
<feature type="region of interest" description="Disordered" evidence="2">
    <location>
        <begin position="71"/>
        <end position="91"/>
    </location>
</feature>
<feature type="region of interest" description="Disordered" evidence="2">
    <location>
        <begin position="262"/>
        <end position="281"/>
    </location>
</feature>
<evidence type="ECO:0000256" key="2">
    <source>
        <dbReference type="SAM" id="MobiDB-lite"/>
    </source>
</evidence>
<reference evidence="4 5" key="1">
    <citation type="submission" date="2015-07" db="EMBL/GenBank/DDBJ databases">
        <title>The genome of Eufriesea mexicana.</title>
        <authorList>
            <person name="Pan H."/>
            <person name="Kapheim K."/>
        </authorList>
    </citation>
    <scope>NUCLEOTIDE SEQUENCE [LARGE SCALE GENOMIC DNA]</scope>
    <source>
        <strain evidence="4">0111107269</strain>
        <tissue evidence="4">Whole body</tissue>
    </source>
</reference>
<dbReference type="InterPro" id="IPR036179">
    <property type="entry name" value="Ig-like_dom_sf"/>
</dbReference>
<dbReference type="PANTHER" id="PTHR21261">
    <property type="entry name" value="BEAT PROTEIN"/>
    <property type="match status" value="1"/>
</dbReference>
<dbReference type="PANTHER" id="PTHR21261:SF14">
    <property type="entry name" value="BEATEN PATH IV, ISOFORM B"/>
    <property type="match status" value="1"/>
</dbReference>
<dbReference type="Gene3D" id="2.60.40.10">
    <property type="entry name" value="Immunoglobulins"/>
    <property type="match status" value="2"/>
</dbReference>
<evidence type="ECO:0000259" key="3">
    <source>
        <dbReference type="PROSITE" id="PS50835"/>
    </source>
</evidence>
<protein>
    <recommendedName>
        <fullName evidence="3">Ig-like domain-containing protein</fullName>
    </recommendedName>
</protein>
<dbReference type="OrthoDB" id="6415662at2759"/>
<dbReference type="InterPro" id="IPR013783">
    <property type="entry name" value="Ig-like_fold"/>
</dbReference>
<evidence type="ECO:0000256" key="1">
    <source>
        <dbReference type="ARBA" id="ARBA00023157"/>
    </source>
</evidence>
<gene>
    <name evidence="4" type="ORF">WN48_05285</name>
</gene>
<evidence type="ECO:0000313" key="4">
    <source>
        <dbReference type="EMBL" id="OAD60723.1"/>
    </source>
</evidence>
<feature type="domain" description="Ig-like" evidence="3">
    <location>
        <begin position="189"/>
        <end position="225"/>
    </location>
</feature>
<keyword evidence="5" id="KW-1185">Reference proteome</keyword>
<dbReference type="Pfam" id="PF08205">
    <property type="entry name" value="C2-set_2"/>
    <property type="match status" value="1"/>
</dbReference>